<dbReference type="EMBL" id="BAAAZA010000026">
    <property type="protein sequence ID" value="GAA3889943.1"/>
    <property type="molecule type" value="Genomic_DNA"/>
</dbReference>
<dbReference type="Proteomes" id="UP001501563">
    <property type="component" value="Unassembled WGS sequence"/>
</dbReference>
<reference evidence="2" key="1">
    <citation type="journal article" date="2019" name="Int. J. Syst. Evol. Microbiol.">
        <title>The Global Catalogue of Microorganisms (GCM) 10K type strain sequencing project: providing services to taxonomists for standard genome sequencing and annotation.</title>
        <authorList>
            <consortium name="The Broad Institute Genomics Platform"/>
            <consortium name="The Broad Institute Genome Sequencing Center for Infectious Disease"/>
            <person name="Wu L."/>
            <person name="Ma J."/>
        </authorList>
    </citation>
    <scope>NUCLEOTIDE SEQUENCE [LARGE SCALE GENOMIC DNA]</scope>
    <source>
        <strain evidence="2">JCM 16578</strain>
    </source>
</reference>
<keyword evidence="2" id="KW-1185">Reference proteome</keyword>
<evidence type="ECO:0000313" key="2">
    <source>
        <dbReference type="Proteomes" id="UP001501563"/>
    </source>
</evidence>
<name>A0ABP7KXW3_9ACTN</name>
<sequence>MSHQPGEPESEPIIVELHVDAIRLPRALQSGHSRLFFMTHPDLNGRGWGRPDEEPTT</sequence>
<protein>
    <submittedName>
        <fullName evidence="1">Uncharacterized protein</fullName>
    </submittedName>
</protein>
<dbReference type="RefSeq" id="WP_345552996.1">
    <property type="nucleotide sequence ID" value="NZ_BAAAZA010000026.1"/>
</dbReference>
<comment type="caution">
    <text evidence="1">The sequence shown here is derived from an EMBL/GenBank/DDBJ whole genome shotgun (WGS) entry which is preliminary data.</text>
</comment>
<accession>A0ABP7KXW3</accession>
<organism evidence="1 2">
    <name type="scientific">Streptomyces lannensis</name>
    <dbReference type="NCBI Taxonomy" id="766498"/>
    <lineage>
        <taxon>Bacteria</taxon>
        <taxon>Bacillati</taxon>
        <taxon>Actinomycetota</taxon>
        <taxon>Actinomycetes</taxon>
        <taxon>Kitasatosporales</taxon>
        <taxon>Streptomycetaceae</taxon>
        <taxon>Streptomyces</taxon>
    </lineage>
</organism>
<evidence type="ECO:0000313" key="1">
    <source>
        <dbReference type="EMBL" id="GAA3889943.1"/>
    </source>
</evidence>
<proteinExistence type="predicted"/>
<gene>
    <name evidence="1" type="ORF">GCM10022207_66780</name>
</gene>